<feature type="compositionally biased region" description="Low complexity" evidence="1">
    <location>
        <begin position="29"/>
        <end position="56"/>
    </location>
</feature>
<evidence type="ECO:0000256" key="2">
    <source>
        <dbReference type="SAM" id="SignalP"/>
    </source>
</evidence>
<feature type="compositionally biased region" description="Polar residues" evidence="1">
    <location>
        <begin position="100"/>
        <end position="109"/>
    </location>
</feature>
<gene>
    <name evidence="3" type="ORF">ACHAW5_004842</name>
</gene>
<keyword evidence="4" id="KW-1185">Reference proteome</keyword>
<feature type="compositionally biased region" description="Low complexity" evidence="1">
    <location>
        <begin position="73"/>
        <end position="86"/>
    </location>
</feature>
<evidence type="ECO:0000313" key="3">
    <source>
        <dbReference type="EMBL" id="KAL3763690.1"/>
    </source>
</evidence>
<feature type="region of interest" description="Disordered" evidence="1">
    <location>
        <begin position="297"/>
        <end position="338"/>
    </location>
</feature>
<sequence>MKGTTRTILSAIFFLVVDLPPSADGFGFSPSSSSSSSSMSSTSTSTSRPRAGVVALAEREAVRATGWWPPSPLASSSLPSSSTTTSGEEDDSDDGATTTPRIASTSTDGPLSRRCLLGRAMPSYAAAVVVAVAVASSRRPPVASAGVVSVPTTTTTTTASIPYRAAPDASSSSSSSSFAERRDELLRAISSGSNDDVVTSAIEGLLPFGTLISPPSSSPPSYESALDGSWKLLWCNRSDFSPLLRLPTPFRPDSYQYFGADAEREVGPGRAAQGLAGGIVGMVFGKDAEIWLSSGVSSTSVDDETGGTSSNNLIGRSGGGGGGRGGGGGGKEKRTIVESDTDADFRRVNARDAVARNAPRNEYVQLYLEDFGSGSLRVSVIARGDPVISPSPPGFIRVAASDMSRTLLLADDGTVYECGWNGYGQRTGAGG</sequence>
<dbReference type="Proteomes" id="UP001530315">
    <property type="component" value="Unassembled WGS sequence"/>
</dbReference>
<dbReference type="EMBL" id="JALLAZ020001795">
    <property type="protein sequence ID" value="KAL3763690.1"/>
    <property type="molecule type" value="Genomic_DNA"/>
</dbReference>
<protein>
    <recommendedName>
        <fullName evidence="5">Plastid lipid-associated protein/fibrillin conserved domain-containing protein</fullName>
    </recommendedName>
</protein>
<feature type="region of interest" description="Disordered" evidence="1">
    <location>
        <begin position="27"/>
        <end position="112"/>
    </location>
</feature>
<feature type="signal peptide" evidence="2">
    <location>
        <begin position="1"/>
        <end position="25"/>
    </location>
</feature>
<comment type="caution">
    <text evidence="3">The sequence shown here is derived from an EMBL/GenBank/DDBJ whole genome shotgun (WGS) entry which is preliminary data.</text>
</comment>
<evidence type="ECO:0000256" key="1">
    <source>
        <dbReference type="SAM" id="MobiDB-lite"/>
    </source>
</evidence>
<evidence type="ECO:0008006" key="5">
    <source>
        <dbReference type="Google" id="ProtNLM"/>
    </source>
</evidence>
<feature type="compositionally biased region" description="Polar residues" evidence="1">
    <location>
        <begin position="297"/>
        <end position="314"/>
    </location>
</feature>
<evidence type="ECO:0000313" key="4">
    <source>
        <dbReference type="Proteomes" id="UP001530315"/>
    </source>
</evidence>
<dbReference type="AlphaFoldDB" id="A0ABD3MHX9"/>
<organism evidence="3 4">
    <name type="scientific">Stephanodiscus triporus</name>
    <dbReference type="NCBI Taxonomy" id="2934178"/>
    <lineage>
        <taxon>Eukaryota</taxon>
        <taxon>Sar</taxon>
        <taxon>Stramenopiles</taxon>
        <taxon>Ochrophyta</taxon>
        <taxon>Bacillariophyta</taxon>
        <taxon>Coscinodiscophyceae</taxon>
        <taxon>Thalassiosirophycidae</taxon>
        <taxon>Stephanodiscales</taxon>
        <taxon>Stephanodiscaceae</taxon>
        <taxon>Stephanodiscus</taxon>
    </lineage>
</organism>
<accession>A0ABD3MHX9</accession>
<proteinExistence type="predicted"/>
<name>A0ABD3MHX9_9STRA</name>
<keyword evidence="2" id="KW-0732">Signal</keyword>
<feature type="compositionally biased region" description="Gly residues" evidence="1">
    <location>
        <begin position="316"/>
        <end position="329"/>
    </location>
</feature>
<reference evidence="3 4" key="1">
    <citation type="submission" date="2024-10" db="EMBL/GenBank/DDBJ databases">
        <title>Updated reference genomes for cyclostephanoid diatoms.</title>
        <authorList>
            <person name="Roberts W.R."/>
            <person name="Alverson A.J."/>
        </authorList>
    </citation>
    <scope>NUCLEOTIDE SEQUENCE [LARGE SCALE GENOMIC DNA]</scope>
    <source>
        <strain evidence="3 4">AJA276-08</strain>
    </source>
</reference>
<feature type="chain" id="PRO_5044841435" description="Plastid lipid-associated protein/fibrillin conserved domain-containing protein" evidence="2">
    <location>
        <begin position="26"/>
        <end position="431"/>
    </location>
</feature>